<evidence type="ECO:0000256" key="5">
    <source>
        <dbReference type="ARBA" id="ARBA00023065"/>
    </source>
</evidence>
<dbReference type="EMBL" id="FXSZ01000003">
    <property type="protein sequence ID" value="SMO53730.1"/>
    <property type="molecule type" value="Genomic_DNA"/>
</dbReference>
<evidence type="ECO:0000256" key="6">
    <source>
        <dbReference type="ARBA" id="ARBA00023136"/>
    </source>
</evidence>
<proteinExistence type="predicted"/>
<dbReference type="PANTHER" id="PTHR45711:SF6">
    <property type="entry name" value="CHLORIDE CHANNEL PROTEIN"/>
    <property type="match status" value="1"/>
</dbReference>
<dbReference type="RefSeq" id="WP_142602470.1">
    <property type="nucleotide sequence ID" value="NZ_FXSZ01000003.1"/>
</dbReference>
<evidence type="ECO:0000313" key="9">
    <source>
        <dbReference type="EMBL" id="SMO53730.1"/>
    </source>
</evidence>
<organism evidence="9 10">
    <name type="scientific">Solitalea koreensis</name>
    <dbReference type="NCBI Taxonomy" id="543615"/>
    <lineage>
        <taxon>Bacteria</taxon>
        <taxon>Pseudomonadati</taxon>
        <taxon>Bacteroidota</taxon>
        <taxon>Sphingobacteriia</taxon>
        <taxon>Sphingobacteriales</taxon>
        <taxon>Sphingobacteriaceae</taxon>
        <taxon>Solitalea</taxon>
    </lineage>
</organism>
<dbReference type="Proteomes" id="UP000315971">
    <property type="component" value="Unassembled WGS sequence"/>
</dbReference>
<dbReference type="GO" id="GO:0005247">
    <property type="term" value="F:voltage-gated chloride channel activity"/>
    <property type="evidence" value="ECO:0007669"/>
    <property type="project" value="TreeGrafter"/>
</dbReference>
<keyword evidence="2" id="KW-0813">Transport</keyword>
<dbReference type="PANTHER" id="PTHR45711">
    <property type="entry name" value="CHLORIDE CHANNEL PROTEIN"/>
    <property type="match status" value="1"/>
</dbReference>
<comment type="subcellular location">
    <subcellularLocation>
        <location evidence="1">Membrane</location>
        <topology evidence="1">Multi-pass membrane protein</topology>
    </subcellularLocation>
</comment>
<dbReference type="Gene3D" id="1.10.3080.10">
    <property type="entry name" value="Clc chloride channel"/>
    <property type="match status" value="1"/>
</dbReference>
<keyword evidence="5" id="KW-0406">Ion transport</keyword>
<evidence type="ECO:0000256" key="7">
    <source>
        <dbReference type="ARBA" id="ARBA00023214"/>
    </source>
</evidence>
<dbReference type="InterPro" id="IPR001807">
    <property type="entry name" value="ClC"/>
</dbReference>
<keyword evidence="10" id="KW-1185">Reference proteome</keyword>
<keyword evidence="7" id="KW-0868">Chloride</keyword>
<feature type="transmembrane region" description="Helical" evidence="8">
    <location>
        <begin position="343"/>
        <end position="371"/>
    </location>
</feature>
<feature type="transmembrane region" description="Helical" evidence="8">
    <location>
        <begin position="287"/>
        <end position="308"/>
    </location>
</feature>
<name>A0A521C4W7_9SPHI</name>
<feature type="transmembrane region" description="Helical" evidence="8">
    <location>
        <begin position="414"/>
        <end position="434"/>
    </location>
</feature>
<dbReference type="CDD" id="cd01034">
    <property type="entry name" value="EriC_like"/>
    <property type="match status" value="1"/>
</dbReference>
<reference evidence="9 10" key="1">
    <citation type="submission" date="2017-05" db="EMBL/GenBank/DDBJ databases">
        <authorList>
            <person name="Varghese N."/>
            <person name="Submissions S."/>
        </authorList>
    </citation>
    <scope>NUCLEOTIDE SEQUENCE [LARGE SCALE GENOMIC DNA]</scope>
    <source>
        <strain evidence="9 10">DSM 21342</strain>
    </source>
</reference>
<evidence type="ECO:0000256" key="2">
    <source>
        <dbReference type="ARBA" id="ARBA00022448"/>
    </source>
</evidence>
<sequence>MKIQQDAWFNKVIFHFKEIQGKTVEANSKLKSQFFQFLPFLIASFLTGFFAFLYSKLFSFSEKQAFLLFEKYPLSPFIVTPVAFLFSWWVIKQFAPFAKGSGIPQVMAAVELVKPNQNHLIKQLLSLRIIAVKVLSSTVKVLGGGILGREGPTIQISSSIFNQVYKWAPKSAISISQKSVYIAGAASGLAAAFNTPLGGIIFAIEELSKYHIKYYKTPLFVAVIISGLTAQGFGGSYLYLGYPKTNFGGDIVYVGILLTAIATGLFGSLMCIVLLKFIKYIKAQKSNFNHVVIVVACGLFVAFFIYFFGNEAMGSGKQIMERTLFTDNKSVSWYLPFIRMNGLIASFSFGGAGGIFAPSLSAGACFGGVIADLLHLAGSNANLLILTGMTGFLTAVTRAPFTAAIITFEMTERHSIIFFLLLSAFIANVIASLLEKHSLYEILKGYYLNDITS</sequence>
<dbReference type="PRINTS" id="PR00762">
    <property type="entry name" value="CLCHANNEL"/>
</dbReference>
<keyword evidence="6 8" id="KW-0472">Membrane</keyword>
<dbReference type="Pfam" id="PF00654">
    <property type="entry name" value="Voltage_CLC"/>
    <property type="match status" value="1"/>
</dbReference>
<accession>A0A521C4W7</accession>
<evidence type="ECO:0000256" key="1">
    <source>
        <dbReference type="ARBA" id="ARBA00004141"/>
    </source>
</evidence>
<dbReference type="InterPro" id="IPR014743">
    <property type="entry name" value="Cl-channel_core"/>
</dbReference>
<feature type="transmembrane region" description="Helical" evidence="8">
    <location>
        <begin position="74"/>
        <end position="91"/>
    </location>
</feature>
<feature type="transmembrane region" description="Helical" evidence="8">
    <location>
        <begin position="383"/>
        <end position="408"/>
    </location>
</feature>
<dbReference type="SUPFAM" id="SSF81340">
    <property type="entry name" value="Clc chloride channel"/>
    <property type="match status" value="1"/>
</dbReference>
<gene>
    <name evidence="9" type="ORF">SAMN06265350_103158</name>
</gene>
<feature type="transmembrane region" description="Helical" evidence="8">
    <location>
        <begin position="34"/>
        <end position="54"/>
    </location>
</feature>
<dbReference type="AlphaFoldDB" id="A0A521C4W7"/>
<dbReference type="OrthoDB" id="9812438at2"/>
<evidence type="ECO:0000256" key="3">
    <source>
        <dbReference type="ARBA" id="ARBA00022692"/>
    </source>
</evidence>
<keyword evidence="3 8" id="KW-0812">Transmembrane</keyword>
<evidence type="ECO:0000313" key="10">
    <source>
        <dbReference type="Proteomes" id="UP000315971"/>
    </source>
</evidence>
<evidence type="ECO:0000256" key="8">
    <source>
        <dbReference type="SAM" id="Phobius"/>
    </source>
</evidence>
<feature type="transmembrane region" description="Helical" evidence="8">
    <location>
        <begin position="219"/>
        <end position="239"/>
    </location>
</feature>
<keyword evidence="4 8" id="KW-1133">Transmembrane helix</keyword>
<protein>
    <submittedName>
        <fullName evidence="9">H+/Cl-antiporter ClcA</fullName>
    </submittedName>
</protein>
<dbReference type="GO" id="GO:0005886">
    <property type="term" value="C:plasma membrane"/>
    <property type="evidence" value="ECO:0007669"/>
    <property type="project" value="TreeGrafter"/>
</dbReference>
<feature type="transmembrane region" description="Helical" evidence="8">
    <location>
        <begin position="251"/>
        <end position="275"/>
    </location>
</feature>
<evidence type="ECO:0000256" key="4">
    <source>
        <dbReference type="ARBA" id="ARBA00022989"/>
    </source>
</evidence>